<dbReference type="InterPro" id="IPR029044">
    <property type="entry name" value="Nucleotide-diphossugar_trans"/>
</dbReference>
<feature type="transmembrane region" description="Helical" evidence="4">
    <location>
        <begin position="372"/>
        <end position="395"/>
    </location>
</feature>
<evidence type="ECO:0000313" key="6">
    <source>
        <dbReference type="Proteomes" id="UP000053467"/>
    </source>
</evidence>
<evidence type="ECO:0000256" key="3">
    <source>
        <dbReference type="ARBA" id="ARBA00022679"/>
    </source>
</evidence>
<dbReference type="AlphaFoldDB" id="A0A117M5I2"/>
<dbReference type="CDD" id="cd06438">
    <property type="entry name" value="EpsO_like"/>
    <property type="match status" value="1"/>
</dbReference>
<keyword evidence="4" id="KW-1133">Transmembrane helix</keyword>
<evidence type="ECO:0000256" key="2">
    <source>
        <dbReference type="ARBA" id="ARBA00022676"/>
    </source>
</evidence>
<evidence type="ECO:0000256" key="1">
    <source>
        <dbReference type="ARBA" id="ARBA00006739"/>
    </source>
</evidence>
<dbReference type="EMBL" id="LGGX01000063">
    <property type="protein sequence ID" value="KUK85497.1"/>
    <property type="molecule type" value="Genomic_DNA"/>
</dbReference>
<comment type="caution">
    <text evidence="5">The sequence shown here is derived from an EMBL/GenBank/DDBJ whole genome shotgun (WGS) entry which is preliminary data.</text>
</comment>
<feature type="transmembrane region" description="Helical" evidence="4">
    <location>
        <begin position="20"/>
        <end position="40"/>
    </location>
</feature>
<accession>A0A117M5I2</accession>
<keyword evidence="3 5" id="KW-0808">Transferase</keyword>
<keyword evidence="4" id="KW-0472">Membrane</keyword>
<dbReference type="Gene3D" id="3.90.550.10">
    <property type="entry name" value="Spore Coat Polysaccharide Biosynthesis Protein SpsA, Chain A"/>
    <property type="match status" value="1"/>
</dbReference>
<protein>
    <submittedName>
        <fullName evidence="5">Glycosyl transferase family 2</fullName>
    </submittedName>
</protein>
<sequence>MPQLFFPDVQSLELNFVQGVVIFLCLYGIYQVFISLRGFWPAKPLPSASSLRRLVILIPAHNEEKVIGSLLDSLNKQTYPRNFFDIYVACDSCSDATAEIVEQHGGMTLWRNDPLRQGKTQNIRWALSQIPLDKYEAVVIFDADNLADPRFLSRMNDYLEAHPQAEAVQGYLDSKNFSDSWLTKVYTLAYWYSNRFWQLARANWGLSATLGGTGLLITVPCIKRLGWELQSLTEDLEFSSKLVLSGGKVHWNEWAVTYDEKPSSYLASHRQRSRWMQGHYWVGWHYGPKLLIKFFTTFHFVYLDYFLYLLTPFTIILSFTLAIFEIWRLAISPSNLNLFFIGYWWMPFAFLQSIYQLIIAPSLREGKLSPKYIAYLLYYVWYGLTWIPVVFYSLFLSRNQTHWVKTEHIRDLSIDQLINISELKVAKKSSSP</sequence>
<proteinExistence type="inferred from homology"/>
<feature type="transmembrane region" description="Helical" evidence="4">
    <location>
        <begin position="336"/>
        <end position="360"/>
    </location>
</feature>
<evidence type="ECO:0000313" key="5">
    <source>
        <dbReference type="EMBL" id="KUK85497.1"/>
    </source>
</evidence>
<evidence type="ECO:0000256" key="4">
    <source>
        <dbReference type="SAM" id="Phobius"/>
    </source>
</evidence>
<keyword evidence="2" id="KW-0328">Glycosyltransferase</keyword>
<reference evidence="6" key="1">
    <citation type="journal article" date="2015" name="MBio">
        <title>Genome-Resolved Metagenomic Analysis Reveals Roles for Candidate Phyla and Other Microbial Community Members in Biogeochemical Transformations in Oil Reservoirs.</title>
        <authorList>
            <person name="Hu P."/>
            <person name="Tom L."/>
            <person name="Singh A."/>
            <person name="Thomas B.C."/>
            <person name="Baker B.J."/>
            <person name="Piceno Y.M."/>
            <person name="Andersen G.L."/>
            <person name="Banfield J.F."/>
        </authorList>
    </citation>
    <scope>NUCLEOTIDE SEQUENCE [LARGE SCALE GENOMIC DNA]</scope>
</reference>
<dbReference type="SUPFAM" id="SSF53448">
    <property type="entry name" value="Nucleotide-diphospho-sugar transferases"/>
    <property type="match status" value="1"/>
</dbReference>
<name>A0A117M5I2_UNCT6</name>
<feature type="transmembrane region" description="Helical" evidence="4">
    <location>
        <begin position="306"/>
        <end position="324"/>
    </location>
</feature>
<gene>
    <name evidence="5" type="ORF">XE03_2007</name>
</gene>
<dbReference type="GO" id="GO:0016757">
    <property type="term" value="F:glycosyltransferase activity"/>
    <property type="evidence" value="ECO:0007669"/>
    <property type="project" value="UniProtKB-KW"/>
</dbReference>
<dbReference type="Pfam" id="PF13641">
    <property type="entry name" value="Glyco_tranf_2_3"/>
    <property type="match status" value="1"/>
</dbReference>
<organism evidence="5 6">
    <name type="scientific">candidate division TA06 bacterium 34_109</name>
    <dbReference type="NCBI Taxonomy" id="1635277"/>
    <lineage>
        <taxon>Bacteria</taxon>
        <taxon>Bacteria division TA06</taxon>
    </lineage>
</organism>
<comment type="similarity">
    <text evidence="1">Belongs to the glycosyltransferase 2 family.</text>
</comment>
<dbReference type="PATRIC" id="fig|1635277.3.peg.1966"/>
<keyword evidence="4" id="KW-0812">Transmembrane</keyword>
<dbReference type="PANTHER" id="PTHR43630:SF1">
    <property type="entry name" value="POLY-BETA-1,6-N-ACETYL-D-GLUCOSAMINE SYNTHASE"/>
    <property type="match status" value="1"/>
</dbReference>
<dbReference type="PANTHER" id="PTHR43630">
    <property type="entry name" value="POLY-BETA-1,6-N-ACETYL-D-GLUCOSAMINE SYNTHASE"/>
    <property type="match status" value="1"/>
</dbReference>
<dbReference type="Proteomes" id="UP000053467">
    <property type="component" value="Unassembled WGS sequence"/>
</dbReference>